<feature type="transmembrane region" description="Helical" evidence="8">
    <location>
        <begin position="21"/>
        <end position="40"/>
    </location>
</feature>
<keyword evidence="2" id="KW-0813">Transport</keyword>
<feature type="transmembrane region" description="Helical" evidence="8">
    <location>
        <begin position="428"/>
        <end position="446"/>
    </location>
</feature>
<dbReference type="FunFam" id="1.20.1250.20:FF:000218">
    <property type="entry name" value="facilitated trehalose transporter Tret1"/>
    <property type="match status" value="1"/>
</dbReference>
<evidence type="ECO:0000256" key="6">
    <source>
        <dbReference type="ARBA" id="ARBA00022989"/>
    </source>
</evidence>
<feature type="transmembrane region" description="Helical" evidence="8">
    <location>
        <begin position="147"/>
        <end position="166"/>
    </location>
</feature>
<proteinExistence type="predicted"/>
<dbReference type="EMBL" id="NWSH01002833">
    <property type="protein sequence ID" value="PCG67464.1"/>
    <property type="molecule type" value="Genomic_DNA"/>
</dbReference>
<evidence type="ECO:0000256" key="8">
    <source>
        <dbReference type="SAM" id="Phobius"/>
    </source>
</evidence>
<keyword evidence="5 8" id="KW-0812">Transmembrane</keyword>
<name>A0A2A4J7G4_HELVI</name>
<feature type="transmembrane region" description="Helical" evidence="8">
    <location>
        <begin position="115"/>
        <end position="135"/>
    </location>
</feature>
<evidence type="ECO:0000256" key="5">
    <source>
        <dbReference type="ARBA" id="ARBA00022692"/>
    </source>
</evidence>
<evidence type="ECO:0000256" key="7">
    <source>
        <dbReference type="ARBA" id="ARBA00023136"/>
    </source>
</evidence>
<feature type="transmembrane region" description="Helical" evidence="8">
    <location>
        <begin position="303"/>
        <end position="322"/>
    </location>
</feature>
<feature type="transmembrane region" description="Helical" evidence="8">
    <location>
        <begin position="172"/>
        <end position="193"/>
    </location>
</feature>
<feature type="transmembrane region" description="Helical" evidence="8">
    <location>
        <begin position="361"/>
        <end position="385"/>
    </location>
</feature>
<dbReference type="Gene3D" id="1.20.1250.20">
    <property type="entry name" value="MFS general substrate transporter like domains"/>
    <property type="match status" value="1"/>
</dbReference>
<dbReference type="InterPro" id="IPR020846">
    <property type="entry name" value="MFS_dom"/>
</dbReference>
<gene>
    <name evidence="10" type="ORF">B5V51_6370</name>
</gene>
<accession>A0A2A4J7G4</accession>
<dbReference type="InterPro" id="IPR005829">
    <property type="entry name" value="Sugar_transporter_CS"/>
</dbReference>
<dbReference type="InterPro" id="IPR036259">
    <property type="entry name" value="MFS_trans_sf"/>
</dbReference>
<feature type="transmembrane region" description="Helical" evidence="8">
    <location>
        <begin position="329"/>
        <end position="349"/>
    </location>
</feature>
<dbReference type="PANTHER" id="PTHR48021:SF33">
    <property type="entry name" value="AT22075P-RELATED"/>
    <property type="match status" value="1"/>
</dbReference>
<comment type="caution">
    <text evidence="10">The sequence shown here is derived from an EMBL/GenBank/DDBJ whole genome shotgun (WGS) entry which is preliminary data.</text>
</comment>
<dbReference type="PROSITE" id="PS50850">
    <property type="entry name" value="MFS"/>
    <property type="match status" value="1"/>
</dbReference>
<dbReference type="InterPro" id="IPR050549">
    <property type="entry name" value="MFS_Trehalose_Transporter"/>
</dbReference>
<feature type="transmembrane region" description="Helical" evidence="8">
    <location>
        <begin position="91"/>
        <end position="109"/>
    </location>
</feature>
<dbReference type="InterPro" id="IPR005828">
    <property type="entry name" value="MFS_sugar_transport-like"/>
</dbReference>
<keyword evidence="6 8" id="KW-1133">Transmembrane helix</keyword>
<evidence type="ECO:0000256" key="2">
    <source>
        <dbReference type="ARBA" id="ARBA00022448"/>
    </source>
</evidence>
<protein>
    <recommendedName>
        <fullName evidence="9">Major facilitator superfamily (MFS) profile domain-containing protein</fullName>
    </recommendedName>
</protein>
<reference evidence="10" key="1">
    <citation type="submission" date="2017-09" db="EMBL/GenBank/DDBJ databases">
        <title>Contemporary evolution of a Lepidopteran species, Heliothis virescens, in response to modern agricultural practices.</title>
        <authorList>
            <person name="Fritz M.L."/>
            <person name="Deyonke A.M."/>
            <person name="Papanicolaou A."/>
            <person name="Micinski S."/>
            <person name="Westbrook J."/>
            <person name="Gould F."/>
        </authorList>
    </citation>
    <scope>NUCLEOTIDE SEQUENCE [LARGE SCALE GENOMIC DNA]</scope>
    <source>
        <strain evidence="10">HvINT-</strain>
        <tissue evidence="10">Whole body</tissue>
    </source>
</reference>
<feature type="transmembrane region" description="Helical" evidence="8">
    <location>
        <begin position="397"/>
        <end position="416"/>
    </location>
</feature>
<dbReference type="Pfam" id="PF00083">
    <property type="entry name" value="Sugar_tr"/>
    <property type="match status" value="1"/>
</dbReference>
<keyword evidence="4" id="KW-0762">Sugar transport</keyword>
<feature type="transmembrane region" description="Helical" evidence="8">
    <location>
        <begin position="60"/>
        <end position="79"/>
    </location>
</feature>
<dbReference type="GO" id="GO:0005886">
    <property type="term" value="C:plasma membrane"/>
    <property type="evidence" value="ECO:0007669"/>
    <property type="project" value="UniProtKB-SubCell"/>
</dbReference>
<organism evidence="10">
    <name type="scientific">Heliothis virescens</name>
    <name type="common">Tobacco budworm moth</name>
    <dbReference type="NCBI Taxonomy" id="7102"/>
    <lineage>
        <taxon>Eukaryota</taxon>
        <taxon>Metazoa</taxon>
        <taxon>Ecdysozoa</taxon>
        <taxon>Arthropoda</taxon>
        <taxon>Hexapoda</taxon>
        <taxon>Insecta</taxon>
        <taxon>Pterygota</taxon>
        <taxon>Neoptera</taxon>
        <taxon>Endopterygota</taxon>
        <taxon>Lepidoptera</taxon>
        <taxon>Glossata</taxon>
        <taxon>Ditrysia</taxon>
        <taxon>Noctuoidea</taxon>
        <taxon>Noctuidae</taxon>
        <taxon>Heliothinae</taxon>
        <taxon>Heliothis</taxon>
    </lineage>
</organism>
<keyword evidence="7 8" id="KW-0472">Membrane</keyword>
<dbReference type="PROSITE" id="PS00216">
    <property type="entry name" value="SUGAR_TRANSPORT_1"/>
    <property type="match status" value="2"/>
</dbReference>
<dbReference type="PANTHER" id="PTHR48021">
    <property type="match status" value="1"/>
</dbReference>
<evidence type="ECO:0000313" key="10">
    <source>
        <dbReference type="EMBL" id="PCG67464.1"/>
    </source>
</evidence>
<feature type="transmembrane region" description="Helical" evidence="8">
    <location>
        <begin position="256"/>
        <end position="283"/>
    </location>
</feature>
<evidence type="ECO:0000256" key="1">
    <source>
        <dbReference type="ARBA" id="ARBA00004651"/>
    </source>
</evidence>
<dbReference type="GO" id="GO:0022857">
    <property type="term" value="F:transmembrane transporter activity"/>
    <property type="evidence" value="ECO:0007669"/>
    <property type="project" value="InterPro"/>
</dbReference>
<evidence type="ECO:0000256" key="3">
    <source>
        <dbReference type="ARBA" id="ARBA00022475"/>
    </source>
</evidence>
<sequence length="486" mass="53777">MKKYYLIFSEGSKINQIICAVLINLPVFAYGACIGWMSPMGLLLQSENSPRATPLTDFEISWIASAPYLTCIPADYLMAIMSDKLGRKHTLFFMSAVSFACWTIMLSSMEVWAFILARALFGITMAGAYVTCPLYTKEISSANVRGMLGTLLVLSHTSGNLFLYIIGDILSYHTVLWICLTLPTLHLILFLMMPESPSYLIKKGETEEAIRVMAWLRCRKEDDPKVISEVNQIKKEQLKDEESNGFVLKAIFQDKILIRAFVIAIVLALAREVCGSIPVLNFAGEIFSMSSEGSGLVLTPNQQAMALGTVQVIGASLASFPVEKAGRKPLFVGTAFVSGLSMCALASWFLAREYAVYTPAWIPVVALCVCIFCDALGLLPVSVIVTGEIFSFKYRGSVMAITMSAASFAAFVQTLFFKPLVNAVGVHVAFYFFGAVCLLTSIYVIFNVPETKQRILEEIYEDLKTKKEKKLEREQMMALETAKVQV</sequence>
<evidence type="ECO:0000256" key="4">
    <source>
        <dbReference type="ARBA" id="ARBA00022597"/>
    </source>
</evidence>
<comment type="subcellular location">
    <subcellularLocation>
        <location evidence="1">Cell membrane</location>
        <topology evidence="1">Multi-pass membrane protein</topology>
    </subcellularLocation>
</comment>
<dbReference type="SUPFAM" id="SSF103473">
    <property type="entry name" value="MFS general substrate transporter"/>
    <property type="match status" value="1"/>
</dbReference>
<keyword evidence="3" id="KW-1003">Cell membrane</keyword>
<evidence type="ECO:0000259" key="9">
    <source>
        <dbReference type="PROSITE" id="PS50850"/>
    </source>
</evidence>
<feature type="domain" description="Major facilitator superfamily (MFS) profile" evidence="9">
    <location>
        <begin position="19"/>
        <end position="452"/>
    </location>
</feature>
<dbReference type="AlphaFoldDB" id="A0A2A4J7G4"/>